<gene>
    <name evidence="3" type="ORF">Ato02nite_027620</name>
</gene>
<dbReference type="Pfam" id="PF00188">
    <property type="entry name" value="CAP"/>
    <property type="match status" value="1"/>
</dbReference>
<reference evidence="3 4" key="1">
    <citation type="submission" date="2021-03" db="EMBL/GenBank/DDBJ databases">
        <title>Whole genome shotgun sequence of Actinoplanes toevensis NBRC 105298.</title>
        <authorList>
            <person name="Komaki H."/>
            <person name="Tamura T."/>
        </authorList>
    </citation>
    <scope>NUCLEOTIDE SEQUENCE [LARGE SCALE GENOMIC DNA]</scope>
    <source>
        <strain evidence="3 4">NBRC 105298</strain>
    </source>
</reference>
<evidence type="ECO:0000313" key="4">
    <source>
        <dbReference type="Proteomes" id="UP000677082"/>
    </source>
</evidence>
<dbReference type="RefSeq" id="WP_246606869.1">
    <property type="nucleotide sequence ID" value="NZ_BOQN01000038.1"/>
</dbReference>
<dbReference type="InterPro" id="IPR035940">
    <property type="entry name" value="CAP_sf"/>
</dbReference>
<dbReference type="Gene3D" id="3.40.33.10">
    <property type="entry name" value="CAP"/>
    <property type="match status" value="1"/>
</dbReference>
<proteinExistence type="predicted"/>
<organism evidence="3 4">
    <name type="scientific">Paractinoplanes toevensis</name>
    <dbReference type="NCBI Taxonomy" id="571911"/>
    <lineage>
        <taxon>Bacteria</taxon>
        <taxon>Bacillati</taxon>
        <taxon>Actinomycetota</taxon>
        <taxon>Actinomycetes</taxon>
        <taxon>Micromonosporales</taxon>
        <taxon>Micromonosporaceae</taxon>
        <taxon>Paractinoplanes</taxon>
    </lineage>
</organism>
<evidence type="ECO:0000313" key="3">
    <source>
        <dbReference type="EMBL" id="GIM90969.1"/>
    </source>
</evidence>
<feature type="compositionally biased region" description="Low complexity" evidence="1">
    <location>
        <begin position="69"/>
        <end position="130"/>
    </location>
</feature>
<dbReference type="PANTHER" id="PTHR31157:SF1">
    <property type="entry name" value="SCP DOMAIN-CONTAINING PROTEIN"/>
    <property type="match status" value="1"/>
</dbReference>
<dbReference type="Proteomes" id="UP000677082">
    <property type="component" value="Unassembled WGS sequence"/>
</dbReference>
<protein>
    <recommendedName>
        <fullName evidence="2">SCP domain-containing protein</fullName>
    </recommendedName>
</protein>
<dbReference type="AlphaFoldDB" id="A0A919T7S3"/>
<dbReference type="CDD" id="cd05379">
    <property type="entry name" value="CAP_bacterial"/>
    <property type="match status" value="1"/>
</dbReference>
<dbReference type="EMBL" id="BOQN01000038">
    <property type="protein sequence ID" value="GIM90969.1"/>
    <property type="molecule type" value="Genomic_DNA"/>
</dbReference>
<feature type="region of interest" description="Disordered" evidence="1">
    <location>
        <begin position="40"/>
        <end position="131"/>
    </location>
</feature>
<feature type="domain" description="SCP" evidence="2">
    <location>
        <begin position="139"/>
        <end position="268"/>
    </location>
</feature>
<name>A0A919T7S3_9ACTN</name>
<evidence type="ECO:0000256" key="1">
    <source>
        <dbReference type="SAM" id="MobiDB-lite"/>
    </source>
</evidence>
<accession>A0A919T7S3</accession>
<dbReference type="InterPro" id="IPR014044">
    <property type="entry name" value="CAP_dom"/>
</dbReference>
<evidence type="ECO:0000259" key="2">
    <source>
        <dbReference type="Pfam" id="PF00188"/>
    </source>
</evidence>
<keyword evidence="4" id="KW-1185">Reference proteome</keyword>
<dbReference type="PANTHER" id="PTHR31157">
    <property type="entry name" value="SCP DOMAIN-CONTAINING PROTEIN"/>
    <property type="match status" value="1"/>
</dbReference>
<dbReference type="SUPFAM" id="SSF55797">
    <property type="entry name" value="PR-1-like"/>
    <property type="match status" value="1"/>
</dbReference>
<comment type="caution">
    <text evidence="3">The sequence shown here is derived from an EMBL/GenBank/DDBJ whole genome shotgun (WGS) entry which is preliminary data.</text>
</comment>
<sequence length="270" mass="27050">MPTRHRKPTRTRYVVMAGVAVALLGATGVGVASAKTFNRPHQARPASAALGPATTEAAVAGRHRPRPTRSPTSTPATSAPTTVPTTAPTTAAPTTVAPTTVPATTEPTAAPTTAPTTAAPPTAAPTTTPAGDPIIAAALEHINAARTAEGLSALTLSPQLSAASAAHNALMAGGCGLSHQCPGEAGLGDRFSAAGVSWNSAGENIGQGNASNNQASIIAAANGLTDLMLAEVAPNDGHRRNLLNTGFKRIGLAVTRDANGKVWFTQDFVN</sequence>